<gene>
    <name evidence="1" type="ORF">PL8927_140153</name>
</gene>
<organism evidence="1 2">
    <name type="scientific">Planktothrix serta PCC 8927</name>
    <dbReference type="NCBI Taxonomy" id="671068"/>
    <lineage>
        <taxon>Bacteria</taxon>
        <taxon>Bacillati</taxon>
        <taxon>Cyanobacteriota</taxon>
        <taxon>Cyanophyceae</taxon>
        <taxon>Oscillatoriophycideae</taxon>
        <taxon>Oscillatoriales</taxon>
        <taxon>Microcoleaceae</taxon>
        <taxon>Planktothrix</taxon>
    </lineage>
</organism>
<dbReference type="AlphaFoldDB" id="A0A7Z9BM55"/>
<dbReference type="RefSeq" id="WP_197047298.1">
    <property type="nucleotide sequence ID" value="NZ_LR734832.1"/>
</dbReference>
<dbReference type="Pfam" id="PF14271">
    <property type="entry name" value="DUF4359"/>
    <property type="match status" value="1"/>
</dbReference>
<proteinExistence type="predicted"/>
<sequence length="101" mass="11313">METQSKKQNRPIIMAVAITGLMAITNPSKESYLEHLTWQLKDSACQQQQLSCTTLKNVPPGVSAAMLSSYTRRQNFLLFSIYTTDFYGVQDQTIGLGGFFL</sequence>
<keyword evidence="2" id="KW-1185">Reference proteome</keyword>
<protein>
    <recommendedName>
        <fullName evidence="3">DUF4359 domain-containing protein</fullName>
    </recommendedName>
</protein>
<evidence type="ECO:0000313" key="2">
    <source>
        <dbReference type="Proteomes" id="UP000184550"/>
    </source>
</evidence>
<name>A0A7Z9BM55_9CYAN</name>
<dbReference type="EMBL" id="CZCU02000046">
    <property type="protein sequence ID" value="VXD11465.1"/>
    <property type="molecule type" value="Genomic_DNA"/>
</dbReference>
<evidence type="ECO:0000313" key="1">
    <source>
        <dbReference type="EMBL" id="VXD11465.1"/>
    </source>
</evidence>
<comment type="caution">
    <text evidence="1">The sequence shown here is derived from an EMBL/GenBank/DDBJ whole genome shotgun (WGS) entry which is preliminary data.</text>
</comment>
<evidence type="ECO:0008006" key="3">
    <source>
        <dbReference type="Google" id="ProtNLM"/>
    </source>
</evidence>
<dbReference type="Proteomes" id="UP000184550">
    <property type="component" value="Unassembled WGS sequence"/>
</dbReference>
<reference evidence="1" key="1">
    <citation type="submission" date="2019-10" db="EMBL/GenBank/DDBJ databases">
        <authorList>
            <consortium name="Genoscope - CEA"/>
            <person name="William W."/>
        </authorList>
    </citation>
    <scope>NUCLEOTIDE SEQUENCE [LARGE SCALE GENOMIC DNA]</scope>
    <source>
        <strain evidence="1">BBR_PRJEB10992</strain>
    </source>
</reference>
<accession>A0A7Z9BM55</accession>
<dbReference type="InterPro" id="IPR025578">
    <property type="entry name" value="DUF4359"/>
</dbReference>